<evidence type="ECO:0000313" key="2">
    <source>
        <dbReference type="Proteomes" id="UP001500469"/>
    </source>
</evidence>
<dbReference type="Proteomes" id="UP001500469">
    <property type="component" value="Unassembled WGS sequence"/>
</dbReference>
<accession>A0ABN1N030</accession>
<comment type="caution">
    <text evidence="1">The sequence shown here is derived from an EMBL/GenBank/DDBJ whole genome shotgun (WGS) entry which is preliminary data.</text>
</comment>
<sequence>MADSMLDVPYYYMTGHSLKDKNWDWADVPELEVGKWIASDDWKGATLFSAGLNQ</sequence>
<protein>
    <submittedName>
        <fullName evidence="1">Uncharacterized protein</fullName>
    </submittedName>
</protein>
<keyword evidence="2" id="KW-1185">Reference proteome</keyword>
<evidence type="ECO:0000313" key="1">
    <source>
        <dbReference type="EMBL" id="GAA0879178.1"/>
    </source>
</evidence>
<gene>
    <name evidence="1" type="ORF">GCM10009119_21460</name>
</gene>
<name>A0ABN1N030_9BACT</name>
<dbReference type="EMBL" id="BAAAFI010000009">
    <property type="protein sequence ID" value="GAA0879178.1"/>
    <property type="molecule type" value="Genomic_DNA"/>
</dbReference>
<organism evidence="1 2">
    <name type="scientific">Algoriphagus jejuensis</name>
    <dbReference type="NCBI Taxonomy" id="419934"/>
    <lineage>
        <taxon>Bacteria</taxon>
        <taxon>Pseudomonadati</taxon>
        <taxon>Bacteroidota</taxon>
        <taxon>Cytophagia</taxon>
        <taxon>Cytophagales</taxon>
        <taxon>Cyclobacteriaceae</taxon>
        <taxon>Algoriphagus</taxon>
    </lineage>
</organism>
<reference evidence="1 2" key="1">
    <citation type="journal article" date="2019" name="Int. J. Syst. Evol. Microbiol.">
        <title>The Global Catalogue of Microorganisms (GCM) 10K type strain sequencing project: providing services to taxonomists for standard genome sequencing and annotation.</title>
        <authorList>
            <consortium name="The Broad Institute Genomics Platform"/>
            <consortium name="The Broad Institute Genome Sequencing Center for Infectious Disease"/>
            <person name="Wu L."/>
            <person name="Ma J."/>
        </authorList>
    </citation>
    <scope>NUCLEOTIDE SEQUENCE [LARGE SCALE GENOMIC DNA]</scope>
    <source>
        <strain evidence="1 2">JCM 16112</strain>
    </source>
</reference>
<proteinExistence type="predicted"/>